<dbReference type="Gene3D" id="3.30.2310.20">
    <property type="entry name" value="RelE-like"/>
    <property type="match status" value="1"/>
</dbReference>
<keyword evidence="2" id="KW-1277">Toxin-antitoxin system</keyword>
<dbReference type="SUPFAM" id="SSF143011">
    <property type="entry name" value="RelE-like"/>
    <property type="match status" value="1"/>
</dbReference>
<dbReference type="PANTHER" id="PTHR35601:SF1">
    <property type="entry name" value="TOXIN RELE"/>
    <property type="match status" value="1"/>
</dbReference>
<protein>
    <submittedName>
        <fullName evidence="3">Plasmid stabilization protein</fullName>
    </submittedName>
</protein>
<proteinExistence type="inferred from homology"/>
<name>A0A1F6C276_HANXR</name>
<organism evidence="3 4">
    <name type="scientific">Handelsmanbacteria sp. (strain RIFCSPLOWO2_12_FULL_64_10)</name>
    <dbReference type="NCBI Taxonomy" id="1817868"/>
    <lineage>
        <taxon>Bacteria</taxon>
        <taxon>Candidatus Handelsmaniibacteriota</taxon>
    </lineage>
</organism>
<dbReference type="AlphaFoldDB" id="A0A1F6C276"/>
<sequence>MSYAISILRRAQRELADLPAGVYERVRDAIRALAQDPRPPGCLKLTGREGWRIRVGDYRVIYEIDDRQQTVTVLHIGHRRDIYRP</sequence>
<dbReference type="EMBL" id="MFKF01000439">
    <property type="protein sequence ID" value="OGG43306.1"/>
    <property type="molecule type" value="Genomic_DNA"/>
</dbReference>
<reference evidence="3 4" key="1">
    <citation type="journal article" date="2016" name="Nat. Commun.">
        <title>Thousands of microbial genomes shed light on interconnected biogeochemical processes in an aquifer system.</title>
        <authorList>
            <person name="Anantharaman K."/>
            <person name="Brown C.T."/>
            <person name="Hug L.A."/>
            <person name="Sharon I."/>
            <person name="Castelle C.J."/>
            <person name="Probst A.J."/>
            <person name="Thomas B.C."/>
            <person name="Singh A."/>
            <person name="Wilkins M.J."/>
            <person name="Karaoz U."/>
            <person name="Brodie E.L."/>
            <person name="Williams K.H."/>
            <person name="Hubbard S.S."/>
            <person name="Banfield J.F."/>
        </authorList>
    </citation>
    <scope>NUCLEOTIDE SEQUENCE [LARGE SCALE GENOMIC DNA]</scope>
    <source>
        <strain evidence="4">RIFCSPLOWO2_12_FULL_64_10</strain>
    </source>
</reference>
<dbReference type="Proteomes" id="UP000178606">
    <property type="component" value="Unassembled WGS sequence"/>
</dbReference>
<evidence type="ECO:0000313" key="4">
    <source>
        <dbReference type="Proteomes" id="UP000178606"/>
    </source>
</evidence>
<comment type="similarity">
    <text evidence="1">Belongs to the RelE toxin family.</text>
</comment>
<evidence type="ECO:0000256" key="2">
    <source>
        <dbReference type="ARBA" id="ARBA00022649"/>
    </source>
</evidence>
<dbReference type="Pfam" id="PF05016">
    <property type="entry name" value="ParE_toxin"/>
    <property type="match status" value="1"/>
</dbReference>
<evidence type="ECO:0000313" key="3">
    <source>
        <dbReference type="EMBL" id="OGG43306.1"/>
    </source>
</evidence>
<comment type="caution">
    <text evidence="3">The sequence shown here is derived from an EMBL/GenBank/DDBJ whole genome shotgun (WGS) entry which is preliminary data.</text>
</comment>
<gene>
    <name evidence="3" type="ORF">A3F84_21505</name>
</gene>
<dbReference type="PANTHER" id="PTHR35601">
    <property type="entry name" value="TOXIN RELE"/>
    <property type="match status" value="1"/>
</dbReference>
<accession>A0A1F6C276</accession>
<dbReference type="InterPro" id="IPR007712">
    <property type="entry name" value="RelE/ParE_toxin"/>
</dbReference>
<evidence type="ECO:0000256" key="1">
    <source>
        <dbReference type="ARBA" id="ARBA00006226"/>
    </source>
</evidence>
<dbReference type="InterPro" id="IPR035093">
    <property type="entry name" value="RelE/ParE_toxin_dom_sf"/>
</dbReference>